<organism evidence="3 4">
    <name type="scientific">Spiribacter salinus</name>
    <dbReference type="NCBI Taxonomy" id="1335746"/>
    <lineage>
        <taxon>Bacteria</taxon>
        <taxon>Pseudomonadati</taxon>
        <taxon>Pseudomonadota</taxon>
        <taxon>Gammaproteobacteria</taxon>
        <taxon>Chromatiales</taxon>
        <taxon>Ectothiorhodospiraceae</taxon>
        <taxon>Spiribacter</taxon>
    </lineage>
</organism>
<dbReference type="Proteomes" id="UP000315400">
    <property type="component" value="Unassembled WGS sequence"/>
</dbReference>
<sequence length="152" mass="15879">MSEQQHRGAVIGPSIQIDGTLKGDEDLLIQGKVEGTIELKKNSVTVGESGEVKADIFAHSIVVEGQVEGKIVGSERLVMRKTARVRGTLIAPRVMLEDGARFNGTIDMDPEAEAIKSAFAGQSTKPNPPQAQPSTASAPKSGSSPAGSADRS</sequence>
<feature type="region of interest" description="Disordered" evidence="2">
    <location>
        <begin position="116"/>
        <end position="152"/>
    </location>
</feature>
<gene>
    <name evidence="3" type="ORF">FKY71_13805</name>
</gene>
<reference evidence="3 4" key="1">
    <citation type="submission" date="2019-06" db="EMBL/GenBank/DDBJ databases">
        <title>Metagenome assembled Genome of Spiribacter salinus SL48-SHIP from the microbial mat of Salt Lake 48 (Novosibirsk region, Russia).</title>
        <authorList>
            <person name="Shipova A."/>
            <person name="Rozanov A.S."/>
            <person name="Bryanskaya A.V."/>
            <person name="Peltek S.E."/>
        </authorList>
    </citation>
    <scope>NUCLEOTIDE SEQUENCE [LARGE SCALE GENOMIC DNA]</scope>
    <source>
        <strain evidence="3">SL48-SHIP-2</strain>
    </source>
</reference>
<comment type="similarity">
    <text evidence="1">Belongs to the bactofilin family.</text>
</comment>
<protein>
    <submittedName>
        <fullName evidence="3">Polymer-forming cytoskeletal protein</fullName>
    </submittedName>
</protein>
<dbReference type="PANTHER" id="PTHR35024:SF4">
    <property type="entry name" value="POLYMER-FORMING CYTOSKELETAL PROTEIN"/>
    <property type="match status" value="1"/>
</dbReference>
<evidence type="ECO:0000256" key="1">
    <source>
        <dbReference type="ARBA" id="ARBA00044755"/>
    </source>
</evidence>
<dbReference type="EMBL" id="VIFK01000201">
    <property type="protein sequence ID" value="TQE98447.1"/>
    <property type="molecule type" value="Genomic_DNA"/>
</dbReference>
<dbReference type="PANTHER" id="PTHR35024">
    <property type="entry name" value="HYPOTHETICAL CYTOSOLIC PROTEIN"/>
    <property type="match status" value="1"/>
</dbReference>
<feature type="compositionally biased region" description="Low complexity" evidence="2">
    <location>
        <begin position="132"/>
        <end position="152"/>
    </location>
</feature>
<dbReference type="AlphaFoldDB" id="A0A540VNV3"/>
<evidence type="ECO:0000256" key="2">
    <source>
        <dbReference type="SAM" id="MobiDB-lite"/>
    </source>
</evidence>
<proteinExistence type="inferred from homology"/>
<accession>A0A540VNV3</accession>
<dbReference type="InterPro" id="IPR007607">
    <property type="entry name" value="BacA/B"/>
</dbReference>
<comment type="caution">
    <text evidence="3">The sequence shown here is derived from an EMBL/GenBank/DDBJ whole genome shotgun (WGS) entry which is preliminary data.</text>
</comment>
<dbReference type="Pfam" id="PF04519">
    <property type="entry name" value="Bactofilin"/>
    <property type="match status" value="1"/>
</dbReference>
<evidence type="ECO:0000313" key="3">
    <source>
        <dbReference type="EMBL" id="TQE98447.1"/>
    </source>
</evidence>
<name>A0A540VNV3_9GAMM</name>
<evidence type="ECO:0000313" key="4">
    <source>
        <dbReference type="Proteomes" id="UP000315400"/>
    </source>
</evidence>